<dbReference type="InterPro" id="IPR011013">
    <property type="entry name" value="Gal_mutarotase_sf_dom"/>
</dbReference>
<dbReference type="GO" id="GO:0030246">
    <property type="term" value="F:carbohydrate binding"/>
    <property type="evidence" value="ECO:0007669"/>
    <property type="project" value="InterPro"/>
</dbReference>
<accession>A0A2M8PFC7</accession>
<protein>
    <recommendedName>
        <fullName evidence="7">DUF4968 domain-containing protein</fullName>
    </recommendedName>
</protein>
<evidence type="ECO:0008006" key="7">
    <source>
        <dbReference type="Google" id="ProtNLM"/>
    </source>
</evidence>
<keyword evidence="2" id="KW-0326">Glycosidase</keyword>
<gene>
    <name evidence="5" type="ORF">CUN49_06305</name>
</gene>
<evidence type="ECO:0000256" key="2">
    <source>
        <dbReference type="RuleBase" id="RU361185"/>
    </source>
</evidence>
<proteinExistence type="inferred from homology"/>
<dbReference type="Pfam" id="PF13802">
    <property type="entry name" value="Gal_mutarotas_2"/>
    <property type="match status" value="1"/>
</dbReference>
<dbReference type="Gene3D" id="3.20.20.80">
    <property type="entry name" value="Glycosidases"/>
    <property type="match status" value="1"/>
</dbReference>
<evidence type="ECO:0000259" key="3">
    <source>
        <dbReference type="Pfam" id="PF01055"/>
    </source>
</evidence>
<dbReference type="Proteomes" id="UP000229681">
    <property type="component" value="Unassembled WGS sequence"/>
</dbReference>
<evidence type="ECO:0000259" key="4">
    <source>
        <dbReference type="Pfam" id="PF13802"/>
    </source>
</evidence>
<reference evidence="5 6" key="1">
    <citation type="submission" date="2017-11" db="EMBL/GenBank/DDBJ databases">
        <title>Evolution of Phototrophy in the Chloroflexi Phylum Driven by Horizontal Gene Transfer.</title>
        <authorList>
            <person name="Ward L.M."/>
            <person name="Hemp J."/>
            <person name="Shih P.M."/>
            <person name="Mcglynn S.E."/>
            <person name="Fischer W."/>
        </authorList>
    </citation>
    <scope>NUCLEOTIDE SEQUENCE [LARGE SCALE GENOMIC DNA]</scope>
    <source>
        <strain evidence="5">JP3_13</strain>
    </source>
</reference>
<feature type="domain" description="Glycoside hydrolase family 31 N-terminal" evidence="4">
    <location>
        <begin position="45"/>
        <end position="204"/>
    </location>
</feature>
<evidence type="ECO:0000313" key="6">
    <source>
        <dbReference type="Proteomes" id="UP000229681"/>
    </source>
</evidence>
<keyword evidence="2" id="KW-0378">Hydrolase</keyword>
<evidence type="ECO:0000256" key="1">
    <source>
        <dbReference type="ARBA" id="ARBA00007806"/>
    </source>
</evidence>
<dbReference type="SUPFAM" id="SSF51445">
    <property type="entry name" value="(Trans)glycosidases"/>
    <property type="match status" value="1"/>
</dbReference>
<dbReference type="AlphaFoldDB" id="A0A2M8PFC7"/>
<name>A0A2M8PFC7_9CHLR</name>
<dbReference type="Pfam" id="PF01055">
    <property type="entry name" value="Glyco_hydro_31_2nd"/>
    <property type="match status" value="1"/>
</dbReference>
<dbReference type="SUPFAM" id="SSF74650">
    <property type="entry name" value="Galactose mutarotase-like"/>
    <property type="match status" value="1"/>
</dbReference>
<dbReference type="InterPro" id="IPR000322">
    <property type="entry name" value="Glyco_hydro_31_TIM"/>
</dbReference>
<comment type="similarity">
    <text evidence="1 2">Belongs to the glycosyl hydrolase 31 family.</text>
</comment>
<dbReference type="EMBL" id="PGTM01000067">
    <property type="protein sequence ID" value="PJF36257.1"/>
    <property type="molecule type" value="Genomic_DNA"/>
</dbReference>
<dbReference type="InterPro" id="IPR017853">
    <property type="entry name" value="GH"/>
</dbReference>
<dbReference type="PANTHER" id="PTHR22762:SF120">
    <property type="entry name" value="HETEROGLYCAN GLUCOSIDASE 1"/>
    <property type="match status" value="1"/>
</dbReference>
<dbReference type="Gene3D" id="2.60.40.1760">
    <property type="entry name" value="glycosyl hydrolase (family 31)"/>
    <property type="match status" value="1"/>
</dbReference>
<feature type="domain" description="Glycoside hydrolase family 31 TIM barrel" evidence="3">
    <location>
        <begin position="246"/>
        <end position="330"/>
    </location>
</feature>
<dbReference type="GO" id="GO:0004553">
    <property type="term" value="F:hydrolase activity, hydrolyzing O-glycosyl compounds"/>
    <property type="evidence" value="ECO:0007669"/>
    <property type="project" value="InterPro"/>
</dbReference>
<sequence length="350" mass="38794">MRRLFSRPFRALSGKPQGKFQSPGSVREAELDWQGMLIRAANGSFRVDVIAPDCLCVRFAPDGHFPLPRSYAVHKTDWQAPEFELDESAELLSLKVAGGMICLINREDSRFMFLSPHGTLIGQDAAPILFRQGEFRLGRALSAEARCYGLAAPSSALNLRGKRYTLWQSAAEQDWPAYVPFLMMLDDQAVDALLWDNTSRGYVDIGAEDAQKVVFSGSAGELRYYQFCGTPLSILERYTELIGRAPLPPLWSFGAHLLAPQPTSAETLRAFATECRAQQLPCDVIALALDYMEDEAPFVWDNQRFPKPSALIGDLARRGFKCLLPLKATLKDLSADLVVKYPNGGPVSLS</sequence>
<evidence type="ECO:0000313" key="5">
    <source>
        <dbReference type="EMBL" id="PJF36257.1"/>
    </source>
</evidence>
<comment type="caution">
    <text evidence="5">The sequence shown here is derived from an EMBL/GenBank/DDBJ whole genome shotgun (WGS) entry which is preliminary data.</text>
</comment>
<dbReference type="PANTHER" id="PTHR22762">
    <property type="entry name" value="ALPHA-GLUCOSIDASE"/>
    <property type="match status" value="1"/>
</dbReference>
<feature type="non-terminal residue" evidence="5">
    <location>
        <position position="350"/>
    </location>
</feature>
<dbReference type="GO" id="GO:0005975">
    <property type="term" value="P:carbohydrate metabolic process"/>
    <property type="evidence" value="ECO:0007669"/>
    <property type="project" value="InterPro"/>
</dbReference>
<organism evidence="5 6">
    <name type="scientific">Candidatus Thermofonsia Clade 1 bacterium</name>
    <dbReference type="NCBI Taxonomy" id="2364210"/>
    <lineage>
        <taxon>Bacteria</taxon>
        <taxon>Bacillati</taxon>
        <taxon>Chloroflexota</taxon>
        <taxon>Candidatus Thermofontia</taxon>
        <taxon>Candidatus Thermofonsia Clade 1</taxon>
    </lineage>
</organism>
<dbReference type="CDD" id="cd14752">
    <property type="entry name" value="GH31_N"/>
    <property type="match status" value="1"/>
</dbReference>
<dbReference type="InterPro" id="IPR025887">
    <property type="entry name" value="Glyco_hydro_31_N_dom"/>
</dbReference>